<evidence type="ECO:0000313" key="2">
    <source>
        <dbReference type="EMBL" id="TFY58943.1"/>
    </source>
</evidence>
<gene>
    <name evidence="2" type="ORF">EVJ58_g6088</name>
</gene>
<dbReference type="Proteomes" id="UP000298390">
    <property type="component" value="Unassembled WGS sequence"/>
</dbReference>
<name>A0A4Y9YB27_9APHY</name>
<dbReference type="AlphaFoldDB" id="A0A4Y9YB27"/>
<evidence type="ECO:0000256" key="1">
    <source>
        <dbReference type="SAM" id="MobiDB-lite"/>
    </source>
</evidence>
<feature type="compositionally biased region" description="Low complexity" evidence="1">
    <location>
        <begin position="267"/>
        <end position="291"/>
    </location>
</feature>
<reference evidence="2 3" key="1">
    <citation type="submission" date="2019-01" db="EMBL/GenBank/DDBJ databases">
        <title>Genome sequencing of the rare red list fungi Fomitopsis rosea.</title>
        <authorList>
            <person name="Buettner E."/>
            <person name="Kellner H."/>
        </authorList>
    </citation>
    <scope>NUCLEOTIDE SEQUENCE [LARGE SCALE GENOMIC DNA]</scope>
    <source>
        <strain evidence="2 3">DSM 105464</strain>
    </source>
</reference>
<feature type="region of interest" description="Disordered" evidence="1">
    <location>
        <begin position="266"/>
        <end position="295"/>
    </location>
</feature>
<feature type="region of interest" description="Disordered" evidence="1">
    <location>
        <begin position="501"/>
        <end position="548"/>
    </location>
</feature>
<accession>A0A4Y9YB27</accession>
<protein>
    <submittedName>
        <fullName evidence="2">Uncharacterized protein</fullName>
    </submittedName>
</protein>
<evidence type="ECO:0000313" key="3">
    <source>
        <dbReference type="Proteomes" id="UP000298390"/>
    </source>
</evidence>
<sequence>MEAPPAASDFVPHRTDKLVYQDSINTYHYDSNRCYHWEHTHQNHGLSDASKGCTKCTCTVLDYFGLNIHFEAGIAICYARKTIFPLDMLLQHLMHQHKKRAGKSALGDNFMHVAKKALDHLFEHYSMARTLPSMAGLKEVSYTISSFPLAVLKLQCPFCLNWYNRQYDCGRSVPLPGWKEDPTQFGNITAHVYQTCKATIPLPVHENRINAIKQLSSTPACWVLKLHKCLDAAVLVNCYPPISGDFHVLLRSAAIGDSSAVLLPKQAGSSSSSGSAATSTTAPEVPLRAPAGRPPPTPIPVFSASRIADGPPACYATLGCPLWLSKLKIPLGVLLSLAAPPVTTAIVPVAESASPHGRISSTVQFCLCWQRCNNAHFSGKARSAYRNVARATLLRYRAMFYKLFAVLLHAPELAKCNPRLKALLSVLNLGELRAARDALLVAVSCLGELGPAATAEDLKCMHTCFHNLSKQVLKSELSAQQTVSGPVNVILVLSALKLDGRWNPDPNSDEEDEVGSKGDEEEGGKEDEEEGGKEDEEEGGEEEAEGNILPQTDQLLFYLKANIQWTSPLPTDSPGDDNLPKSTVVNRMKATHTTVYLPALNYPSRMQLARADNNGQVATLQSCLPGSQAVPMQSLQGAATFAVAKLTALLNKLLEPCGTSYGGLCVPRELLVDNTTSADSFLESHDIAQHLDPLHDSAMEFIWSKVCKCHDSFDDTALALFLADDPEFQQFLAASILLTCGNPPRGFQLSKMHYLKHDGCLRNLYLMGKCAVLCAPRAKGHTGATQPSLWALPHAISNALVTYLGSVCPIIAALLMERKGFPTHILDTHVFVTATILHPAFLCSLWECSNINTAMGKTLCEFGVPFMLTAVLMRQLVPFIVAKHLPRLARLEAEHSQGRATTAFNRMAGHTNQTAAVNYGVNADVVHAAYNLPPVLVQHFFMISRAWQDFLGMEELPAEWQDLHSCTSSAHQSQRLRMGLDWACILVMTNYLFLLGSSADDVKQKVSAVKANHQYLRSDDPSDLGDGTFKELGGFKFLLTQLLAL</sequence>
<feature type="compositionally biased region" description="Acidic residues" evidence="1">
    <location>
        <begin position="507"/>
        <end position="545"/>
    </location>
</feature>
<comment type="caution">
    <text evidence="2">The sequence shown here is derived from an EMBL/GenBank/DDBJ whole genome shotgun (WGS) entry which is preliminary data.</text>
</comment>
<dbReference type="EMBL" id="SEKV01000329">
    <property type="protein sequence ID" value="TFY58943.1"/>
    <property type="molecule type" value="Genomic_DNA"/>
</dbReference>
<organism evidence="2 3">
    <name type="scientific">Rhodofomes roseus</name>
    <dbReference type="NCBI Taxonomy" id="34475"/>
    <lineage>
        <taxon>Eukaryota</taxon>
        <taxon>Fungi</taxon>
        <taxon>Dikarya</taxon>
        <taxon>Basidiomycota</taxon>
        <taxon>Agaricomycotina</taxon>
        <taxon>Agaricomycetes</taxon>
        <taxon>Polyporales</taxon>
        <taxon>Rhodofomes</taxon>
    </lineage>
</organism>
<proteinExistence type="predicted"/>